<gene>
    <name evidence="1" type="ORF">SAMN05216200_101113</name>
</gene>
<name>A0A1M7RTT7_9RHOB</name>
<dbReference type="EMBL" id="FRDL01000001">
    <property type="protein sequence ID" value="SHN49508.1"/>
    <property type="molecule type" value="Genomic_DNA"/>
</dbReference>
<reference evidence="1 2" key="1">
    <citation type="submission" date="2016-12" db="EMBL/GenBank/DDBJ databases">
        <authorList>
            <person name="Song W.-J."/>
            <person name="Kurnit D.M."/>
        </authorList>
    </citation>
    <scope>NUCLEOTIDE SEQUENCE [LARGE SCALE GENOMIC DNA]</scope>
    <source>
        <strain evidence="1 2">CGMCC 1.10808</strain>
    </source>
</reference>
<dbReference type="SUPFAM" id="SSF52540">
    <property type="entry name" value="P-loop containing nucleoside triphosphate hydrolases"/>
    <property type="match status" value="1"/>
</dbReference>
<evidence type="ECO:0000313" key="1">
    <source>
        <dbReference type="EMBL" id="SHN49508.1"/>
    </source>
</evidence>
<dbReference type="STRING" id="1189325.SAMN04488119_102405"/>
<evidence type="ECO:0000313" key="2">
    <source>
        <dbReference type="Proteomes" id="UP000184066"/>
    </source>
</evidence>
<keyword evidence="1" id="KW-0808">Transferase</keyword>
<dbReference type="OrthoDB" id="7992362at2"/>
<proteinExistence type="predicted"/>
<dbReference type="AlphaFoldDB" id="A0A1M7RTT7"/>
<dbReference type="Gene3D" id="3.40.50.300">
    <property type="entry name" value="P-loop containing nucleotide triphosphate hydrolases"/>
    <property type="match status" value="1"/>
</dbReference>
<keyword evidence="2" id="KW-1185">Reference proteome</keyword>
<dbReference type="RefSeq" id="WP_072745719.1">
    <property type="nucleotide sequence ID" value="NZ_FOHL01000002.1"/>
</dbReference>
<protein>
    <submittedName>
        <fullName evidence="1">Sulfotransferase family protein</fullName>
    </submittedName>
</protein>
<dbReference type="Proteomes" id="UP000184066">
    <property type="component" value="Unassembled WGS sequence"/>
</dbReference>
<sequence>MIYERTDYDPARHLVLFIHIRKTGGSSLGAQLADALAARGAAGGYRRLRMQGVETYNQGWRRAHEHLRRRLQHLRDEARERGRALLGLPNLALDSVAVASGHVRVDSIGLGRREPLMITLVREPVDRLVSEYFFTRDRVAVARRLPGSEKKKQAWARSFEDYAQMLLERRDALPLNGQCLYFSREGSFEAARRVIDERFLLAGRTQDMARFTQLLGAKLGIPMGPPRRVNKGRSRPEGYAPPAWLRARLEEAMAEDMALYEHVGREFAALDARTTHS</sequence>
<dbReference type="GO" id="GO:0016740">
    <property type="term" value="F:transferase activity"/>
    <property type="evidence" value="ECO:0007669"/>
    <property type="project" value="UniProtKB-KW"/>
</dbReference>
<dbReference type="InterPro" id="IPR027417">
    <property type="entry name" value="P-loop_NTPase"/>
</dbReference>
<accession>A0A1M7RTT7</accession>
<organism evidence="1 2">
    <name type="scientific">Oceanicella actignis</name>
    <dbReference type="NCBI Taxonomy" id="1189325"/>
    <lineage>
        <taxon>Bacteria</taxon>
        <taxon>Pseudomonadati</taxon>
        <taxon>Pseudomonadota</taxon>
        <taxon>Alphaproteobacteria</taxon>
        <taxon>Rhodobacterales</taxon>
        <taxon>Paracoccaceae</taxon>
        <taxon>Oceanicella</taxon>
    </lineage>
</organism>